<accession>A0ABT2T9N5</accession>
<evidence type="ECO:0000313" key="9">
    <source>
        <dbReference type="Proteomes" id="UP001652394"/>
    </source>
</evidence>
<evidence type="ECO:0000256" key="2">
    <source>
        <dbReference type="ARBA" id="ARBA00013090"/>
    </source>
</evidence>
<dbReference type="NCBIfam" id="TIGR00067">
    <property type="entry name" value="glut_race"/>
    <property type="match status" value="1"/>
</dbReference>
<dbReference type="GO" id="GO:0008881">
    <property type="term" value="F:glutamate racemase activity"/>
    <property type="evidence" value="ECO:0007669"/>
    <property type="project" value="UniProtKB-EC"/>
</dbReference>
<name>A0ABT2T9N5_9FIRM</name>
<dbReference type="PANTHER" id="PTHR21198:SF2">
    <property type="entry name" value="GLUTAMATE RACEMASE"/>
    <property type="match status" value="1"/>
</dbReference>
<dbReference type="Proteomes" id="UP001652394">
    <property type="component" value="Unassembled WGS sequence"/>
</dbReference>
<dbReference type="Pfam" id="PF01177">
    <property type="entry name" value="Asp_Glu_race"/>
    <property type="match status" value="1"/>
</dbReference>
<reference evidence="8 9" key="1">
    <citation type="journal article" date="2021" name="ISME Commun">
        <title>Automated analysis of genomic sequences facilitates high-throughput and comprehensive description of bacteria.</title>
        <authorList>
            <person name="Hitch T.C.A."/>
        </authorList>
    </citation>
    <scope>NUCLEOTIDE SEQUENCE [LARGE SCALE GENOMIC DNA]</scope>
    <source>
        <strain evidence="8 9">H2_18</strain>
    </source>
</reference>
<evidence type="ECO:0000256" key="1">
    <source>
        <dbReference type="ARBA" id="ARBA00001602"/>
    </source>
</evidence>
<dbReference type="Gene3D" id="3.40.50.1860">
    <property type="match status" value="2"/>
</dbReference>
<sequence length="275" mass="30698">MKVTGKKAAPIGVFDSGVGGLTVMREISRQLPSENIIYFGDTARVPYGSKSQNNVIRFSEQIIRFLKAKQVKAIVIACNTASALALETVQKEFDIPIMGVVIPGARAAVEATQNRKVGVVGTDATVQSRMYTRIIHEMAPDITVLEKACPLFVPLVEEGFKEHVVTEEVIEYYLTSMRNTEIDAMILGCTHYPLLRSKIRAFMGEKIQIVNPAYETAMDLKKLLKESGLENDGTTEECRHYEFYVSDAAEKFRKFANTVMPFDVPTTNVVNIEEY</sequence>
<comment type="function">
    <text evidence="7">Provides the (R)-glutamate required for cell wall biosynthesis.</text>
</comment>
<keyword evidence="6 7" id="KW-0961">Cell wall biogenesis/degradation</keyword>
<proteinExistence type="inferred from homology"/>
<dbReference type="PANTHER" id="PTHR21198">
    <property type="entry name" value="GLUTAMATE RACEMASE"/>
    <property type="match status" value="1"/>
</dbReference>
<evidence type="ECO:0000256" key="5">
    <source>
        <dbReference type="ARBA" id="ARBA00023235"/>
    </source>
</evidence>
<dbReference type="SUPFAM" id="SSF53681">
    <property type="entry name" value="Aspartate/glutamate racemase"/>
    <property type="match status" value="2"/>
</dbReference>
<feature type="active site" description="Proton donor/acceptor" evidence="7">
    <location>
        <position position="189"/>
    </location>
</feature>
<comment type="caution">
    <text evidence="8">The sequence shown here is derived from an EMBL/GenBank/DDBJ whole genome shotgun (WGS) entry which is preliminary data.</text>
</comment>
<comment type="similarity">
    <text evidence="7">Belongs to the aspartate/glutamate racemases family.</text>
</comment>
<dbReference type="InterPro" id="IPR033134">
    <property type="entry name" value="Asp/Glu_racemase_AS_2"/>
</dbReference>
<evidence type="ECO:0000256" key="7">
    <source>
        <dbReference type="HAMAP-Rule" id="MF_00258"/>
    </source>
</evidence>
<comment type="catalytic activity">
    <reaction evidence="1 7">
        <text>L-glutamate = D-glutamate</text>
        <dbReference type="Rhea" id="RHEA:12813"/>
        <dbReference type="ChEBI" id="CHEBI:29985"/>
        <dbReference type="ChEBI" id="CHEBI:29986"/>
        <dbReference type="EC" id="5.1.1.3"/>
    </reaction>
</comment>
<feature type="binding site" evidence="7">
    <location>
        <begin position="47"/>
        <end position="48"/>
    </location>
    <ligand>
        <name>substrate</name>
    </ligand>
</feature>
<evidence type="ECO:0000256" key="4">
    <source>
        <dbReference type="ARBA" id="ARBA00022984"/>
    </source>
</evidence>
<dbReference type="InterPro" id="IPR001920">
    <property type="entry name" value="Asp/Glu_race"/>
</dbReference>
<feature type="binding site" evidence="7">
    <location>
        <begin position="79"/>
        <end position="80"/>
    </location>
    <ligand>
        <name>substrate</name>
    </ligand>
</feature>
<evidence type="ECO:0000256" key="6">
    <source>
        <dbReference type="ARBA" id="ARBA00023316"/>
    </source>
</evidence>
<keyword evidence="5 7" id="KW-0413">Isomerase</keyword>
<dbReference type="HAMAP" id="MF_00258">
    <property type="entry name" value="Glu_racemase"/>
    <property type="match status" value="1"/>
</dbReference>
<dbReference type="InterPro" id="IPR015942">
    <property type="entry name" value="Asp/Glu/hydantoin_racemase"/>
</dbReference>
<dbReference type="PROSITE" id="PS00924">
    <property type="entry name" value="ASP_GLU_RACEMASE_2"/>
    <property type="match status" value="1"/>
</dbReference>
<organism evidence="8 9">
    <name type="scientific">Faecalicatena acetigenes</name>
    <dbReference type="NCBI Taxonomy" id="2981790"/>
    <lineage>
        <taxon>Bacteria</taxon>
        <taxon>Bacillati</taxon>
        <taxon>Bacillota</taxon>
        <taxon>Clostridia</taxon>
        <taxon>Lachnospirales</taxon>
        <taxon>Lachnospiraceae</taxon>
        <taxon>Faecalicatena</taxon>
    </lineage>
</organism>
<keyword evidence="4 7" id="KW-0573">Peptidoglycan synthesis</keyword>
<dbReference type="EC" id="5.1.1.3" evidence="2 7"/>
<feature type="active site" description="Proton donor/acceptor" evidence="7">
    <location>
        <position position="78"/>
    </location>
</feature>
<evidence type="ECO:0000313" key="8">
    <source>
        <dbReference type="EMBL" id="MCU6746947.1"/>
    </source>
</evidence>
<keyword evidence="9" id="KW-1185">Reference proteome</keyword>
<dbReference type="EMBL" id="JAOQJX010000004">
    <property type="protein sequence ID" value="MCU6746947.1"/>
    <property type="molecule type" value="Genomic_DNA"/>
</dbReference>
<feature type="binding site" evidence="7">
    <location>
        <begin position="190"/>
        <end position="191"/>
    </location>
    <ligand>
        <name>substrate</name>
    </ligand>
</feature>
<feature type="binding site" evidence="7">
    <location>
        <begin position="15"/>
        <end position="16"/>
    </location>
    <ligand>
        <name>substrate</name>
    </ligand>
</feature>
<dbReference type="InterPro" id="IPR004391">
    <property type="entry name" value="Glu_race"/>
</dbReference>
<dbReference type="PROSITE" id="PS00923">
    <property type="entry name" value="ASP_GLU_RACEMASE_1"/>
    <property type="match status" value="1"/>
</dbReference>
<dbReference type="InterPro" id="IPR018187">
    <property type="entry name" value="Asp/Glu_racemase_AS_1"/>
</dbReference>
<comment type="pathway">
    <text evidence="7">Cell wall biogenesis; peptidoglycan biosynthesis.</text>
</comment>
<protein>
    <recommendedName>
        <fullName evidence="2 7">Glutamate racemase</fullName>
        <ecNumber evidence="2 7">5.1.1.3</ecNumber>
    </recommendedName>
</protein>
<keyword evidence="3 7" id="KW-0133">Cell shape</keyword>
<evidence type="ECO:0000256" key="3">
    <source>
        <dbReference type="ARBA" id="ARBA00022960"/>
    </source>
</evidence>
<gene>
    <name evidence="7 8" type="primary">murI</name>
    <name evidence="8" type="ORF">OCV51_04645</name>
</gene>